<dbReference type="Proteomes" id="UP001158576">
    <property type="component" value="Chromosome 2"/>
</dbReference>
<accession>A0ABN7T7P4</accession>
<sequence length="299" mass="33742">MESSTIAFYERFGEHIEQLEDNSEDRDANPLRVAPLGDDEECPSKNCWTKVQINGKTFCQLSNSADCANIQCSESGLDAFISYDVMGLQYRKGGGSLKQRFGRGKKWLQVGDENKEECLVKLDIEASGFYLSVGHAACGGKLTSSKKNFLTIQHSLRYPFNDAVRRRFGDKKEVNSIDLVCNYPRKFNISSAVLVENSFHPGLESTSTLEPLLSMSTLEENYNKKKISVDFENPFSDELEFLIENCRFQNSTASAEMSLCKGTRNHSLPYIFEYDQNSNFSMDCSIRLCQVNETCSQVC</sequence>
<evidence type="ECO:0000313" key="1">
    <source>
        <dbReference type="EMBL" id="CAG5113639.1"/>
    </source>
</evidence>
<organism evidence="1 2">
    <name type="scientific">Oikopleura dioica</name>
    <name type="common">Tunicate</name>
    <dbReference type="NCBI Taxonomy" id="34765"/>
    <lineage>
        <taxon>Eukaryota</taxon>
        <taxon>Metazoa</taxon>
        <taxon>Chordata</taxon>
        <taxon>Tunicata</taxon>
        <taxon>Appendicularia</taxon>
        <taxon>Copelata</taxon>
        <taxon>Oikopleuridae</taxon>
        <taxon>Oikopleura</taxon>
    </lineage>
</organism>
<keyword evidence="2" id="KW-1185">Reference proteome</keyword>
<gene>
    <name evidence="1" type="ORF">OKIOD_LOCUS16494</name>
</gene>
<protein>
    <submittedName>
        <fullName evidence="1">Oidioi.mRNA.OKI2018_I69.chr2.g7729.t1.cds</fullName>
    </submittedName>
</protein>
<reference evidence="1 2" key="1">
    <citation type="submission" date="2021-04" db="EMBL/GenBank/DDBJ databases">
        <authorList>
            <person name="Bliznina A."/>
        </authorList>
    </citation>
    <scope>NUCLEOTIDE SEQUENCE [LARGE SCALE GENOMIC DNA]</scope>
</reference>
<dbReference type="EMBL" id="OU015567">
    <property type="protein sequence ID" value="CAG5113639.1"/>
    <property type="molecule type" value="Genomic_DNA"/>
</dbReference>
<name>A0ABN7T7P4_OIKDI</name>
<proteinExistence type="predicted"/>
<evidence type="ECO:0000313" key="2">
    <source>
        <dbReference type="Proteomes" id="UP001158576"/>
    </source>
</evidence>